<dbReference type="EMBL" id="JTDB02000009">
    <property type="protein sequence ID" value="NLP64614.1"/>
    <property type="molecule type" value="Genomic_DNA"/>
</dbReference>
<proteinExistence type="predicted"/>
<feature type="compositionally biased region" description="Polar residues" evidence="1">
    <location>
        <begin position="188"/>
        <end position="199"/>
    </location>
</feature>
<reference evidence="2" key="1">
    <citation type="journal article" date="2015" name="Genome Announc.">
        <title>Draft Genome Sequence of the Polyhydroxyalkanoate-Producing Bacterium Burkholderia sacchari LMG 19450 Isolated from Brazilian Sugarcane Plantation Soil.</title>
        <authorList>
            <person name="Alexandrino P.M."/>
            <person name="Mendonca T.T."/>
            <person name="Guaman Bautista L.P."/>
            <person name="Cherix J."/>
            <person name="Lozano-Sakalauskas G.C."/>
            <person name="Fujita A."/>
            <person name="Ramos Filho E."/>
            <person name="Long P."/>
            <person name="Padilla G."/>
            <person name="Taciro M.K."/>
            <person name="Gomez J.G."/>
            <person name="Silva L.F."/>
        </authorList>
    </citation>
    <scope>NUCLEOTIDE SEQUENCE</scope>
    <source>
        <strain evidence="2">LMG 19450</strain>
    </source>
</reference>
<sequence length="199" mass="21827">MKDAFERRALLLQLGRTLQLLARILESRTTAATVGEFIALNPLLEDEPLLEHVLPSMSVDDFVAQAAQAFCTWPARLLDETLERDAFAASVREHLFDQNPGGWRAYAAGLRGELAWFGQRPSGQRRVPHRRPSRASEPAPTEAAASGAAASPAAVRDIEREERDEGDEGTAQRISESVEGLAPPESAQRGNEQSLPEFE</sequence>
<name>A0A8T6ZK34_9BURK</name>
<feature type="compositionally biased region" description="Low complexity" evidence="1">
    <location>
        <begin position="135"/>
        <end position="154"/>
    </location>
</feature>
<evidence type="ECO:0000313" key="3">
    <source>
        <dbReference type="Proteomes" id="UP000030460"/>
    </source>
</evidence>
<dbReference type="Proteomes" id="UP000030460">
    <property type="component" value="Unassembled WGS sequence"/>
</dbReference>
<protein>
    <submittedName>
        <fullName evidence="2">Uncharacterized protein</fullName>
    </submittedName>
</protein>
<evidence type="ECO:0000256" key="1">
    <source>
        <dbReference type="SAM" id="MobiDB-lite"/>
    </source>
</evidence>
<accession>A0A8T6ZK34</accession>
<comment type="caution">
    <text evidence="2">The sequence shown here is derived from an EMBL/GenBank/DDBJ whole genome shotgun (WGS) entry which is preliminary data.</text>
</comment>
<keyword evidence="3" id="KW-1185">Reference proteome</keyword>
<evidence type="ECO:0000313" key="2">
    <source>
        <dbReference type="EMBL" id="NLP64614.1"/>
    </source>
</evidence>
<gene>
    <name evidence="2" type="ORF">NH14_026350</name>
</gene>
<reference evidence="2" key="2">
    <citation type="submission" date="2020-04" db="EMBL/GenBank/DDBJ databases">
        <authorList>
            <person name="Alexandrino P."/>
            <person name="Mendonca T."/>
            <person name="Guaman L."/>
            <person name="Cherix J."/>
            <person name="Lozano-Sakalauskas G."/>
            <person name="Fujita A."/>
            <person name="Filho E.R."/>
            <person name="Long P."/>
            <person name="Padilla G."/>
            <person name="Taciro M.K."/>
            <person name="Gomez J.G."/>
            <person name="Silva L.F."/>
            <person name="Torres M."/>
        </authorList>
    </citation>
    <scope>NUCLEOTIDE SEQUENCE</scope>
    <source>
        <strain evidence="2">LMG 19450</strain>
    </source>
</reference>
<dbReference type="RefSeq" id="WP_052148237.1">
    <property type="nucleotide sequence ID" value="NZ_CADFGF010000012.1"/>
</dbReference>
<dbReference type="AlphaFoldDB" id="A0A8T6ZK34"/>
<dbReference type="OrthoDB" id="9025571at2"/>
<organism evidence="2 3">
    <name type="scientific">Paraburkholderia sacchari</name>
    <dbReference type="NCBI Taxonomy" id="159450"/>
    <lineage>
        <taxon>Bacteria</taxon>
        <taxon>Pseudomonadati</taxon>
        <taxon>Pseudomonadota</taxon>
        <taxon>Betaproteobacteria</taxon>
        <taxon>Burkholderiales</taxon>
        <taxon>Burkholderiaceae</taxon>
        <taxon>Paraburkholderia</taxon>
    </lineage>
</organism>
<feature type="region of interest" description="Disordered" evidence="1">
    <location>
        <begin position="121"/>
        <end position="199"/>
    </location>
</feature>